<reference evidence="3" key="1">
    <citation type="submission" date="2017-02" db="UniProtKB">
        <authorList>
            <consortium name="WormBaseParasite"/>
        </authorList>
    </citation>
    <scope>IDENTIFICATION</scope>
</reference>
<dbReference type="EMBL" id="UZAE01002505">
    <property type="protein sequence ID" value="VDN99807.1"/>
    <property type="molecule type" value="Genomic_DNA"/>
</dbReference>
<evidence type="ECO:0000313" key="1">
    <source>
        <dbReference type="EMBL" id="VDN99807.1"/>
    </source>
</evidence>
<dbReference type="WBParaSite" id="HNAJ_0000395001-mRNA-1">
    <property type="protein sequence ID" value="HNAJ_0000395001-mRNA-1"/>
    <property type="gene ID" value="HNAJ_0000395001"/>
</dbReference>
<dbReference type="Proteomes" id="UP000278807">
    <property type="component" value="Unassembled WGS sequence"/>
</dbReference>
<gene>
    <name evidence="1" type="ORF">HNAJ_LOCUS3948</name>
</gene>
<evidence type="ECO:0000313" key="3">
    <source>
        <dbReference type="WBParaSite" id="HNAJ_0000395001-mRNA-1"/>
    </source>
</evidence>
<organism evidence="3">
    <name type="scientific">Rodentolepis nana</name>
    <name type="common">Dwarf tapeworm</name>
    <name type="synonym">Hymenolepis nana</name>
    <dbReference type="NCBI Taxonomy" id="102285"/>
    <lineage>
        <taxon>Eukaryota</taxon>
        <taxon>Metazoa</taxon>
        <taxon>Spiralia</taxon>
        <taxon>Lophotrochozoa</taxon>
        <taxon>Platyhelminthes</taxon>
        <taxon>Cestoda</taxon>
        <taxon>Eucestoda</taxon>
        <taxon>Cyclophyllidea</taxon>
        <taxon>Hymenolepididae</taxon>
        <taxon>Rodentolepis</taxon>
    </lineage>
</organism>
<dbReference type="AlphaFoldDB" id="A0A0R3TA61"/>
<proteinExistence type="predicted"/>
<evidence type="ECO:0000313" key="2">
    <source>
        <dbReference type="Proteomes" id="UP000278807"/>
    </source>
</evidence>
<accession>A0A0R3TA61</accession>
<protein>
    <submittedName>
        <fullName evidence="3">Alkaline phosphatase</fullName>
    </submittedName>
</protein>
<reference evidence="1 2" key="2">
    <citation type="submission" date="2018-11" db="EMBL/GenBank/DDBJ databases">
        <authorList>
            <consortium name="Pathogen Informatics"/>
        </authorList>
    </citation>
    <scope>NUCLEOTIDE SEQUENCE [LARGE SCALE GENOMIC DNA]</scope>
</reference>
<keyword evidence="2" id="KW-1185">Reference proteome</keyword>
<name>A0A0R3TA61_RODNA</name>
<sequence length="90" mass="9141">MPTPRYGTGAAHIPGVCDKVVGGCGIIRNLTQSVDKAEIFSTTSSSHGYATGAAHIPGIGGWTNTGDERTPINNAETFLTTSSPLGHAGS</sequence>